<proteinExistence type="predicted"/>
<comment type="caution">
    <text evidence="3">The sequence shown here is derived from an EMBL/GenBank/DDBJ whole genome shotgun (WGS) entry which is preliminary data.</text>
</comment>
<dbReference type="InterPro" id="IPR007889">
    <property type="entry name" value="HTH_Psq"/>
</dbReference>
<comment type="subcellular location">
    <subcellularLocation>
        <location evidence="1">Nucleus</location>
    </subcellularLocation>
</comment>
<dbReference type="Pfam" id="PF05225">
    <property type="entry name" value="HTH_psq"/>
    <property type="match status" value="1"/>
</dbReference>
<evidence type="ECO:0000313" key="3">
    <source>
        <dbReference type="EMBL" id="KAJ8865586.1"/>
    </source>
</evidence>
<protein>
    <recommendedName>
        <fullName evidence="2">HTH psq-type domain-containing protein</fullName>
    </recommendedName>
</protein>
<name>A0ABQ9G250_9NEOP</name>
<evidence type="ECO:0000256" key="1">
    <source>
        <dbReference type="ARBA" id="ARBA00004123"/>
    </source>
</evidence>
<dbReference type="EMBL" id="JARBHB010000017">
    <property type="protein sequence ID" value="KAJ8865586.1"/>
    <property type="molecule type" value="Genomic_DNA"/>
</dbReference>
<dbReference type="Proteomes" id="UP001159363">
    <property type="component" value="Chromosome 16"/>
</dbReference>
<accession>A0ABQ9G250</accession>
<sequence>MKAMDSVLKDKVSVRSAAITHGIPRRTLRNYLQSGSRQKIKGRDPISSIGHELELCNRILRLSDVGMLLISDILKRTVVSFCELNGLKHLFNPNTASAGKKWLKLFLRRHPNVSKRMSQNLNPAKEQKLNRFVVNDLKTVMLEIGVMEKPQLIYNIDEKGKQTSSSKCTDCFGQKRS</sequence>
<dbReference type="SUPFAM" id="SSF46689">
    <property type="entry name" value="Homeodomain-like"/>
    <property type="match status" value="1"/>
</dbReference>
<organism evidence="3 4">
    <name type="scientific">Dryococelus australis</name>
    <dbReference type="NCBI Taxonomy" id="614101"/>
    <lineage>
        <taxon>Eukaryota</taxon>
        <taxon>Metazoa</taxon>
        <taxon>Ecdysozoa</taxon>
        <taxon>Arthropoda</taxon>
        <taxon>Hexapoda</taxon>
        <taxon>Insecta</taxon>
        <taxon>Pterygota</taxon>
        <taxon>Neoptera</taxon>
        <taxon>Polyneoptera</taxon>
        <taxon>Phasmatodea</taxon>
        <taxon>Verophasmatodea</taxon>
        <taxon>Anareolatae</taxon>
        <taxon>Phasmatidae</taxon>
        <taxon>Eurycanthinae</taxon>
        <taxon>Dryococelus</taxon>
    </lineage>
</organism>
<gene>
    <name evidence="3" type="ORF">PR048_033106</name>
</gene>
<feature type="domain" description="HTH psq-type" evidence="2">
    <location>
        <begin position="2"/>
        <end position="33"/>
    </location>
</feature>
<dbReference type="Gene3D" id="1.10.10.60">
    <property type="entry name" value="Homeodomain-like"/>
    <property type="match status" value="1"/>
</dbReference>
<dbReference type="InterPro" id="IPR009057">
    <property type="entry name" value="Homeodomain-like_sf"/>
</dbReference>
<reference evidence="3 4" key="1">
    <citation type="submission" date="2023-02" db="EMBL/GenBank/DDBJ databases">
        <title>LHISI_Scaffold_Assembly.</title>
        <authorList>
            <person name="Stuart O.P."/>
            <person name="Cleave R."/>
            <person name="Magrath M.J.L."/>
            <person name="Mikheyev A.S."/>
        </authorList>
    </citation>
    <scope>NUCLEOTIDE SEQUENCE [LARGE SCALE GENOMIC DNA]</scope>
    <source>
        <strain evidence="3">Daus_M_001</strain>
        <tissue evidence="3">Leg muscle</tissue>
    </source>
</reference>
<evidence type="ECO:0000313" key="4">
    <source>
        <dbReference type="Proteomes" id="UP001159363"/>
    </source>
</evidence>
<evidence type="ECO:0000259" key="2">
    <source>
        <dbReference type="Pfam" id="PF05225"/>
    </source>
</evidence>
<keyword evidence="4" id="KW-1185">Reference proteome</keyword>